<feature type="region of interest" description="Disordered" evidence="3">
    <location>
        <begin position="342"/>
        <end position="438"/>
    </location>
</feature>
<evidence type="ECO:0000256" key="2">
    <source>
        <dbReference type="PROSITE-ProRule" id="PRU00302"/>
    </source>
</evidence>
<comment type="caution">
    <text evidence="2">Lacks conserved residue(s) required for the propagation of feature annotation.</text>
</comment>
<dbReference type="AlphaFoldDB" id="A0AAE0QAN4"/>
<feature type="disulfide bond" evidence="2">
    <location>
        <begin position="150"/>
        <end position="177"/>
    </location>
</feature>
<dbReference type="Proteomes" id="UP001274896">
    <property type="component" value="Unassembled WGS sequence"/>
</dbReference>
<keyword evidence="4" id="KW-0812">Transmembrane</keyword>
<feature type="compositionally biased region" description="Low complexity" evidence="3">
    <location>
        <begin position="382"/>
        <end position="394"/>
    </location>
</feature>
<dbReference type="SUPFAM" id="SSF57535">
    <property type="entry name" value="Complement control module/SCR domain"/>
    <property type="match status" value="2"/>
</dbReference>
<sequence length="438" mass="46710">MAPMAVVVNPGLDRSAGLKDVQWDGHAFTRSGDRGTAAAPLLHRAPHRPGLRTVTMSLIRKHEQASVVIWEWLTPSPRSISATLANRKKLSHSSKLEYRYTGLVSGSNSSPFCPPPPGCPRPSAVLHGRGNLTETNRGSFPVGTVLQYSCDSGCTLSGESVITCIAPGHWSSAPPHCLKNDVCRPPSEPENGGYMCHPSPCPRLTEGTVIEYFCDEGYTLKGYRYHTCRNGDWDTAAPIICHLGQGKEERSTLGMPALSIMASTASSVALILLLVVLFVLLQPKLKSFHHSRREQGVCGQAASMVVEGVQVSLPSYEEAVYGSGGTAAPPPESRVNIVLSEGPQTEPSTSELDQSQPEHSLPSTSASARSCHAETVLVHQDPSTSSPSSSSSSTWVSEQHGAAAAARRPSSTSSDQHSLLSLTSVEEYGDDIPLLKEA</sequence>
<accession>A0AAE0QAN4</accession>
<dbReference type="CDD" id="cd00033">
    <property type="entry name" value="CCP"/>
    <property type="match status" value="2"/>
</dbReference>
<protein>
    <recommendedName>
        <fullName evidence="5">Sushi domain-containing protein</fullName>
    </recommendedName>
</protein>
<gene>
    <name evidence="6" type="ORF">QTP70_033839</name>
</gene>
<feature type="domain" description="Sushi" evidence="5">
    <location>
        <begin position="181"/>
        <end position="243"/>
    </location>
</feature>
<reference evidence="6" key="1">
    <citation type="submission" date="2023-06" db="EMBL/GenBank/DDBJ databases">
        <title>Male Hemibagrus guttatus genome.</title>
        <authorList>
            <person name="Bian C."/>
        </authorList>
    </citation>
    <scope>NUCLEOTIDE SEQUENCE</scope>
    <source>
        <strain evidence="6">Male_cb2023</strain>
        <tissue evidence="6">Muscle</tissue>
    </source>
</reference>
<proteinExistence type="predicted"/>
<dbReference type="PANTHER" id="PTHR46839:SF1">
    <property type="entry name" value="SUSHI DOMAIN-CONTAINING 6"/>
    <property type="match status" value="1"/>
</dbReference>
<feature type="domain" description="Sushi" evidence="5">
    <location>
        <begin position="117"/>
        <end position="179"/>
    </location>
</feature>
<keyword evidence="2" id="KW-0768">Sushi</keyword>
<dbReference type="InterPro" id="IPR042866">
    <property type="entry name" value="SUSD6"/>
</dbReference>
<dbReference type="SMART" id="SM00032">
    <property type="entry name" value="CCP"/>
    <property type="match status" value="2"/>
</dbReference>
<dbReference type="PANTHER" id="PTHR46839">
    <property type="entry name" value="SUSHI DOMAIN-CONTAINING PROTEIN 6"/>
    <property type="match status" value="1"/>
</dbReference>
<keyword evidence="4" id="KW-0472">Membrane</keyword>
<keyword evidence="1 2" id="KW-1015">Disulfide bond</keyword>
<evidence type="ECO:0000256" key="4">
    <source>
        <dbReference type="SAM" id="Phobius"/>
    </source>
</evidence>
<feature type="disulfide bond" evidence="2">
    <location>
        <begin position="214"/>
        <end position="241"/>
    </location>
</feature>
<comment type="caution">
    <text evidence="6">The sequence shown here is derived from an EMBL/GenBank/DDBJ whole genome shotgun (WGS) entry which is preliminary data.</text>
</comment>
<keyword evidence="4" id="KW-1133">Transmembrane helix</keyword>
<dbReference type="PROSITE" id="PS50923">
    <property type="entry name" value="SUSHI"/>
    <property type="match status" value="2"/>
</dbReference>
<evidence type="ECO:0000313" key="7">
    <source>
        <dbReference type="Proteomes" id="UP001274896"/>
    </source>
</evidence>
<evidence type="ECO:0000256" key="3">
    <source>
        <dbReference type="SAM" id="MobiDB-lite"/>
    </source>
</evidence>
<dbReference type="GO" id="GO:0006974">
    <property type="term" value="P:DNA damage response"/>
    <property type="evidence" value="ECO:0007669"/>
    <property type="project" value="TreeGrafter"/>
</dbReference>
<dbReference type="InterPro" id="IPR035976">
    <property type="entry name" value="Sushi/SCR/CCP_sf"/>
</dbReference>
<organism evidence="6 7">
    <name type="scientific">Hemibagrus guttatus</name>
    <dbReference type="NCBI Taxonomy" id="175788"/>
    <lineage>
        <taxon>Eukaryota</taxon>
        <taxon>Metazoa</taxon>
        <taxon>Chordata</taxon>
        <taxon>Craniata</taxon>
        <taxon>Vertebrata</taxon>
        <taxon>Euteleostomi</taxon>
        <taxon>Actinopterygii</taxon>
        <taxon>Neopterygii</taxon>
        <taxon>Teleostei</taxon>
        <taxon>Ostariophysi</taxon>
        <taxon>Siluriformes</taxon>
        <taxon>Bagridae</taxon>
        <taxon>Hemibagrus</taxon>
    </lineage>
</organism>
<dbReference type="Gene3D" id="2.10.70.10">
    <property type="entry name" value="Complement Module, domain 1"/>
    <property type="match status" value="2"/>
</dbReference>
<evidence type="ECO:0000256" key="1">
    <source>
        <dbReference type="ARBA" id="ARBA00023157"/>
    </source>
</evidence>
<feature type="transmembrane region" description="Helical" evidence="4">
    <location>
        <begin position="257"/>
        <end position="281"/>
    </location>
</feature>
<dbReference type="InterPro" id="IPR000436">
    <property type="entry name" value="Sushi_SCR_CCP_dom"/>
</dbReference>
<evidence type="ECO:0000313" key="6">
    <source>
        <dbReference type="EMBL" id="KAK3517046.1"/>
    </source>
</evidence>
<keyword evidence="7" id="KW-1185">Reference proteome</keyword>
<feature type="compositionally biased region" description="Polar residues" evidence="3">
    <location>
        <begin position="342"/>
        <end position="368"/>
    </location>
</feature>
<feature type="compositionally biased region" description="Low complexity" evidence="3">
    <location>
        <begin position="402"/>
        <end position="424"/>
    </location>
</feature>
<name>A0AAE0QAN4_9TELE</name>
<dbReference type="EMBL" id="JAUCMX010000019">
    <property type="protein sequence ID" value="KAK3517046.1"/>
    <property type="molecule type" value="Genomic_DNA"/>
</dbReference>
<evidence type="ECO:0000259" key="5">
    <source>
        <dbReference type="PROSITE" id="PS50923"/>
    </source>
</evidence>
<dbReference type="Pfam" id="PF00084">
    <property type="entry name" value="Sushi"/>
    <property type="match status" value="2"/>
</dbReference>